<feature type="region of interest" description="Disordered" evidence="1">
    <location>
        <begin position="1"/>
        <end position="65"/>
    </location>
</feature>
<dbReference type="KEGG" id="pyt:PKF023_03720"/>
<evidence type="ECO:0000256" key="1">
    <source>
        <dbReference type="SAM" id="MobiDB-lite"/>
    </source>
</evidence>
<evidence type="ECO:0000313" key="2">
    <source>
        <dbReference type="EMBL" id="BDT76569.1"/>
    </source>
</evidence>
<sequence>MAKISDNQPSLALSKNNVADASNKENFETINPSQALPPPSLLRGSPWLRRPAENRSRNFGDQPPLTAFTQVENTLQQLIAEPTSSLQCKRSGLERLFICKGSIDIMQSEKIAQLLNQIENSSETPMPSCIDIDAIENKWHAKACHF</sequence>
<accession>A0A9C7CS56</accession>
<protein>
    <submittedName>
        <fullName evidence="2">Uncharacterized protein</fullName>
    </submittedName>
</protein>
<gene>
    <name evidence="2" type="ORF">PKF023_03720</name>
</gene>
<dbReference type="AlphaFoldDB" id="A0A9C7CS56"/>
<feature type="compositionally biased region" description="Polar residues" evidence="1">
    <location>
        <begin position="1"/>
        <end position="20"/>
    </location>
</feature>
<reference evidence="2" key="1">
    <citation type="submission" date="2022-11" db="EMBL/GenBank/DDBJ databases">
        <title>Complete Genome Sequences of three Polynucleobacter sp. Subcluster PnecC Strains KF022, KF023, and KF032 Isolated from a Shallow Eutrophic Lake in Japan.</title>
        <authorList>
            <person name="Ogata Y."/>
            <person name="Watanabe K."/>
            <person name="Takemine S."/>
            <person name="Shindo C."/>
            <person name="Kurokawa R."/>
            <person name="Suda W."/>
        </authorList>
    </citation>
    <scope>NUCLEOTIDE SEQUENCE</scope>
    <source>
        <strain evidence="2">KF023</strain>
    </source>
</reference>
<proteinExistence type="predicted"/>
<name>A0A9C7CS56_9BURK</name>
<dbReference type="EMBL" id="AP026973">
    <property type="protein sequence ID" value="BDT76569.1"/>
    <property type="molecule type" value="Genomic_DNA"/>
</dbReference>
<dbReference type="Proteomes" id="UP001211097">
    <property type="component" value="Chromosome"/>
</dbReference>
<organism evidence="2">
    <name type="scientific">Polynucleobacter yangtzensis</name>
    <dbReference type="NCBI Taxonomy" id="1743159"/>
    <lineage>
        <taxon>Bacteria</taxon>
        <taxon>Pseudomonadati</taxon>
        <taxon>Pseudomonadota</taxon>
        <taxon>Betaproteobacteria</taxon>
        <taxon>Burkholderiales</taxon>
        <taxon>Burkholderiaceae</taxon>
        <taxon>Polynucleobacter</taxon>
    </lineage>
</organism>